<keyword evidence="5" id="KW-1185">Reference proteome</keyword>
<evidence type="ECO:0000256" key="2">
    <source>
        <dbReference type="ARBA" id="ARBA00022801"/>
    </source>
</evidence>
<proteinExistence type="predicted"/>
<dbReference type="SUPFAM" id="SSF55031">
    <property type="entry name" value="Bacterial exopeptidase dimerisation domain"/>
    <property type="match status" value="1"/>
</dbReference>
<dbReference type="GO" id="GO:0016787">
    <property type="term" value="F:hydrolase activity"/>
    <property type="evidence" value="ECO:0007669"/>
    <property type="project" value="UniProtKB-KW"/>
</dbReference>
<keyword evidence="1" id="KW-0479">Metal-binding</keyword>
<dbReference type="Pfam" id="PF01546">
    <property type="entry name" value="Peptidase_M20"/>
    <property type="match status" value="1"/>
</dbReference>
<dbReference type="Pfam" id="PF07687">
    <property type="entry name" value="M20_dimer"/>
    <property type="match status" value="1"/>
</dbReference>
<dbReference type="GO" id="GO:0046872">
    <property type="term" value="F:metal ion binding"/>
    <property type="evidence" value="ECO:0007669"/>
    <property type="project" value="UniProtKB-KW"/>
</dbReference>
<evidence type="ECO:0000313" key="5">
    <source>
        <dbReference type="Proteomes" id="UP001366166"/>
    </source>
</evidence>
<dbReference type="InterPro" id="IPR050072">
    <property type="entry name" value="Peptidase_M20A"/>
</dbReference>
<evidence type="ECO:0000259" key="3">
    <source>
        <dbReference type="Pfam" id="PF07687"/>
    </source>
</evidence>
<dbReference type="SUPFAM" id="SSF53187">
    <property type="entry name" value="Zn-dependent exopeptidases"/>
    <property type="match status" value="1"/>
</dbReference>
<dbReference type="InterPro" id="IPR002933">
    <property type="entry name" value="Peptidase_M20"/>
</dbReference>
<dbReference type="Proteomes" id="UP001366166">
    <property type="component" value="Chromosome"/>
</dbReference>
<dbReference type="PANTHER" id="PTHR43808">
    <property type="entry name" value="ACETYLORNITHINE DEACETYLASE"/>
    <property type="match status" value="1"/>
</dbReference>
<dbReference type="Gene3D" id="3.40.630.10">
    <property type="entry name" value="Zn peptidases"/>
    <property type="match status" value="1"/>
</dbReference>
<keyword evidence="2" id="KW-0378">Hydrolase</keyword>
<dbReference type="Gene3D" id="3.30.70.360">
    <property type="match status" value="1"/>
</dbReference>
<dbReference type="InterPro" id="IPR036264">
    <property type="entry name" value="Bact_exopeptidase_dim_dom"/>
</dbReference>
<dbReference type="InterPro" id="IPR011650">
    <property type="entry name" value="Peptidase_M20_dimer"/>
</dbReference>
<dbReference type="EMBL" id="AP028679">
    <property type="protein sequence ID" value="BEQ14108.1"/>
    <property type="molecule type" value="Genomic_DNA"/>
</dbReference>
<reference evidence="5" key="1">
    <citation type="journal article" date="2023" name="Arch. Microbiol.">
        <title>Desulfoferula mesophilus gen. nov. sp. nov., a mesophilic sulfate-reducing bacterium isolated from a brackish lake sediment.</title>
        <authorList>
            <person name="Watanabe T."/>
            <person name="Yabe T."/>
            <person name="Tsuji J.M."/>
            <person name="Fukui M."/>
        </authorList>
    </citation>
    <scope>NUCLEOTIDE SEQUENCE [LARGE SCALE GENOMIC DNA]</scope>
    <source>
        <strain evidence="5">12FAK</strain>
    </source>
</reference>
<feature type="domain" description="Peptidase M20 dimerisation" evidence="3">
    <location>
        <begin position="180"/>
        <end position="287"/>
    </location>
</feature>
<gene>
    <name evidence="4" type="ORF">FAK_11740</name>
</gene>
<organism evidence="4 5">
    <name type="scientific">Desulfoferula mesophila</name>
    <dbReference type="NCBI Taxonomy" id="3058419"/>
    <lineage>
        <taxon>Bacteria</taxon>
        <taxon>Pseudomonadati</taxon>
        <taxon>Thermodesulfobacteriota</taxon>
        <taxon>Desulfarculia</taxon>
        <taxon>Desulfarculales</taxon>
        <taxon>Desulfarculaceae</taxon>
        <taxon>Desulfoferula</taxon>
    </lineage>
</organism>
<name>A0AAU9EAI9_9BACT</name>
<dbReference type="KEGG" id="dmp:FAK_11740"/>
<protein>
    <submittedName>
        <fullName evidence="4">Peptidase</fullName>
    </submittedName>
</protein>
<dbReference type="RefSeq" id="WP_338605835.1">
    <property type="nucleotide sequence ID" value="NZ_AP028679.1"/>
</dbReference>
<accession>A0AAU9EAI9</accession>
<dbReference type="AlphaFoldDB" id="A0AAU9EAI9"/>
<evidence type="ECO:0000313" key="4">
    <source>
        <dbReference type="EMBL" id="BEQ14108.1"/>
    </source>
</evidence>
<sequence length="392" mass="41994">MLDFSQAVDSERLTGFTRRLIQTPSLSREEEAISKVIQAEMEALGYDEVYTDELFNVVGIMKGAEPGPRLLFNGHIDHAGVGEMPDPFSGAIVDGRPHGYDGQMIQGRGASDMKAGVAAMVYAGAAARGLGFPQKGELIVTCVAREEMARGEGIGHLLKNGLTADFAVSGEATGLQVYLGHRGKFEMQVTTQGRTSHGGFPQGGINAIYKMNDFINALRREYQPPEHPVLGPATVTVLDINASPGALTPIVPDRCNLIVDRRFLPEETQEGLLAGFQVLVDALAAEDPEFQATLEPLKWFPAMFTEPDEPVVAAMFRAREAVMGQAGEPGNWYFGVDGTFLNQAGIPCVGFGPGNEFLAHTPGDVVPVDQVITACRVYTALIADLCGIKAGK</sequence>
<evidence type="ECO:0000256" key="1">
    <source>
        <dbReference type="ARBA" id="ARBA00022723"/>
    </source>
</evidence>